<evidence type="ECO:0000313" key="7">
    <source>
        <dbReference type="EMBL" id="BAQ36631.1"/>
    </source>
</evidence>
<evidence type="ECO:0000256" key="3">
    <source>
        <dbReference type="ARBA" id="ARBA00022695"/>
    </source>
</evidence>
<feature type="domain" description="RNA-directed RNA polymerase C-terminal" evidence="6">
    <location>
        <begin position="197"/>
        <end position="447"/>
    </location>
</feature>
<dbReference type="InterPro" id="IPR001205">
    <property type="entry name" value="RNA-dir_pol_C"/>
</dbReference>
<keyword evidence="4" id="KW-0547">Nucleotide-binding</keyword>
<dbReference type="Gene3D" id="3.30.70.270">
    <property type="match status" value="1"/>
</dbReference>
<dbReference type="GO" id="GO:0006351">
    <property type="term" value="P:DNA-templated transcription"/>
    <property type="evidence" value="ECO:0007669"/>
    <property type="project" value="InterPro"/>
</dbReference>
<dbReference type="InterPro" id="IPR043128">
    <property type="entry name" value="Rev_trsase/Diguanyl_cyclase"/>
</dbReference>
<evidence type="ECO:0000259" key="6">
    <source>
        <dbReference type="Pfam" id="PF00680"/>
    </source>
</evidence>
<accession>A0A0C6E779</accession>
<keyword evidence="1 7" id="KW-0696">RNA-directed RNA polymerase</keyword>
<dbReference type="GO" id="GO:0003968">
    <property type="term" value="F:RNA-directed RNA polymerase activity"/>
    <property type="evidence" value="ECO:0007669"/>
    <property type="project" value="UniProtKB-KW"/>
</dbReference>
<evidence type="ECO:0000256" key="1">
    <source>
        <dbReference type="ARBA" id="ARBA00022484"/>
    </source>
</evidence>
<organism evidence="7">
    <name type="scientific">Fusarium solani partitivirus 2</name>
    <dbReference type="NCBI Taxonomy" id="1562381"/>
    <lineage>
        <taxon>Viruses</taxon>
        <taxon>Riboviria</taxon>
        <taxon>Orthornavirae</taxon>
        <taxon>Pisuviricota</taxon>
        <taxon>Duplopiviricetes</taxon>
        <taxon>Durnavirales</taxon>
        <taxon>Partitiviridae</taxon>
    </lineage>
</organism>
<name>A0A0C6E779_9VIRU</name>
<proteinExistence type="predicted"/>
<evidence type="ECO:0000256" key="2">
    <source>
        <dbReference type="ARBA" id="ARBA00022679"/>
    </source>
</evidence>
<reference evidence="7" key="1">
    <citation type="journal article" date="2015" name="Virus Genes">
        <title>Isolation and characterization of two mitoviruses and a putative alphapartitivirus from Fusarium spp.</title>
        <authorList>
            <person name="Osaki H."/>
            <person name="Sasaki A."/>
            <person name="Nomiyama K."/>
            <person name="Sekiguchi H."/>
            <person name="Tomioka K."/>
            <person name="Takehara T."/>
        </authorList>
    </citation>
    <scope>NUCLEOTIDE SEQUENCE</scope>
</reference>
<evidence type="ECO:0000256" key="5">
    <source>
        <dbReference type="ARBA" id="ARBA00022953"/>
    </source>
</evidence>
<sequence>MTNLNFLRTLETSFFGSHVREKFAEFQDFRLDWLVNRALRFFAKEEVDQALSNRRSEHSEEALINDFMSFEQPYHPIPKDDNYYRAVARTTELFQPDKPLHPVSYPDLRYYPWKLKPNAEAPWNIPDFTFTPTFRDLDDESETPKLEENLSRLSNWMSDRVVSVRQYLNAKYNIRMIDNQFPKFHNLYNEIFQYNRTLVHQIKEGHPAFWKHGTPKPYFWTTLHARSHVVGKDEPDKIRAVFGVTKLLLMIENMFIWPMQALYLNNPSKGRLLWGREMIRGGWRKLFNEIHENGKPNTFLSLDWSQFDKRLLFELIDDVHKIWRTYFDFSRYQPTSFYPNANPRDVQRLERLWQWMCYSVKHTPIRLPNNELWSWNYNGFSSGFQQTQLMDSFANMIMILTSLASLGINIESDNFWIRVQGDDSLIALYEQIWLSYGPNFLTMLGDASAFYFNAKLSVKKSQISDHLNGMSVLSFFNDFGLPYRTEEDLLRHLFFPERNQDLARTASAAMGLAYAASGCSPRFHSLCEYIWNKLVLEKGFSPSEESIQWLERAGVFTELDIKAMLSEDFPTAKMLRANVWSHTPRSVQERERLWPTKPGTRARFFFLT</sequence>
<protein>
    <submittedName>
        <fullName evidence="7">RNA-dependent RNA polymerase</fullName>
    </submittedName>
</protein>
<evidence type="ECO:0000256" key="4">
    <source>
        <dbReference type="ARBA" id="ARBA00022741"/>
    </source>
</evidence>
<dbReference type="GO" id="GO:0000166">
    <property type="term" value="F:nucleotide binding"/>
    <property type="evidence" value="ECO:0007669"/>
    <property type="project" value="UniProtKB-KW"/>
</dbReference>
<keyword evidence="2" id="KW-0808">Transferase</keyword>
<dbReference type="EMBL" id="LC006130">
    <property type="protein sequence ID" value="BAQ36631.1"/>
    <property type="molecule type" value="Genomic_RNA"/>
</dbReference>
<dbReference type="SUPFAM" id="SSF56672">
    <property type="entry name" value="DNA/RNA polymerases"/>
    <property type="match status" value="1"/>
</dbReference>
<dbReference type="GO" id="GO:0003723">
    <property type="term" value="F:RNA binding"/>
    <property type="evidence" value="ECO:0007669"/>
    <property type="project" value="InterPro"/>
</dbReference>
<dbReference type="InterPro" id="IPR043502">
    <property type="entry name" value="DNA/RNA_pol_sf"/>
</dbReference>
<keyword evidence="3" id="KW-0548">Nucleotidyltransferase</keyword>
<keyword evidence="5" id="KW-0693">Viral RNA replication</keyword>
<dbReference type="Pfam" id="PF00680">
    <property type="entry name" value="RdRP_1"/>
    <property type="match status" value="1"/>
</dbReference>